<accession>A0A382WWA5</accession>
<organism evidence="1">
    <name type="scientific">marine metagenome</name>
    <dbReference type="NCBI Taxonomy" id="408172"/>
    <lineage>
        <taxon>unclassified sequences</taxon>
        <taxon>metagenomes</taxon>
        <taxon>ecological metagenomes</taxon>
    </lineage>
</organism>
<name>A0A382WWA5_9ZZZZ</name>
<gene>
    <name evidence="1" type="ORF">METZ01_LOCUS416011</name>
</gene>
<evidence type="ECO:0000313" key="1">
    <source>
        <dbReference type="EMBL" id="SVD63157.1"/>
    </source>
</evidence>
<dbReference type="AlphaFoldDB" id="A0A382WWA5"/>
<protein>
    <submittedName>
        <fullName evidence="1">Uncharacterized protein</fullName>
    </submittedName>
</protein>
<sequence>MDYKKYFFLYADSISELLKKVDTNLINDSVNLIANTKKNKNKIYIVG</sequence>
<feature type="non-terminal residue" evidence="1">
    <location>
        <position position="47"/>
    </location>
</feature>
<reference evidence="1" key="1">
    <citation type="submission" date="2018-05" db="EMBL/GenBank/DDBJ databases">
        <authorList>
            <person name="Lanie J.A."/>
            <person name="Ng W.-L."/>
            <person name="Kazmierczak K.M."/>
            <person name="Andrzejewski T.M."/>
            <person name="Davidsen T.M."/>
            <person name="Wayne K.J."/>
            <person name="Tettelin H."/>
            <person name="Glass J.I."/>
            <person name="Rusch D."/>
            <person name="Podicherti R."/>
            <person name="Tsui H.-C.T."/>
            <person name="Winkler M.E."/>
        </authorList>
    </citation>
    <scope>NUCLEOTIDE SEQUENCE</scope>
</reference>
<dbReference type="EMBL" id="UINC01163057">
    <property type="protein sequence ID" value="SVD63157.1"/>
    <property type="molecule type" value="Genomic_DNA"/>
</dbReference>
<proteinExistence type="predicted"/>